<accession>A0ABW7X1H6</accession>
<feature type="compositionally biased region" description="Pro residues" evidence="1">
    <location>
        <begin position="194"/>
        <end position="206"/>
    </location>
</feature>
<gene>
    <name evidence="2" type="ORF">ACH49W_16395</name>
</gene>
<reference evidence="2 3" key="1">
    <citation type="submission" date="2024-10" db="EMBL/GenBank/DDBJ databases">
        <title>The Natural Products Discovery Center: Release of the First 8490 Sequenced Strains for Exploring Actinobacteria Biosynthetic Diversity.</title>
        <authorList>
            <person name="Kalkreuter E."/>
            <person name="Kautsar S.A."/>
            <person name="Yang D."/>
            <person name="Bader C.D."/>
            <person name="Teijaro C.N."/>
            <person name="Fluegel L."/>
            <person name="Davis C.M."/>
            <person name="Simpson J.R."/>
            <person name="Lauterbach L."/>
            <person name="Steele A.D."/>
            <person name="Gui C."/>
            <person name="Meng S."/>
            <person name="Li G."/>
            <person name="Viehrig K."/>
            <person name="Ye F."/>
            <person name="Su P."/>
            <person name="Kiefer A.F."/>
            <person name="Nichols A."/>
            <person name="Cepeda A.J."/>
            <person name="Yan W."/>
            <person name="Fan B."/>
            <person name="Jiang Y."/>
            <person name="Adhikari A."/>
            <person name="Zheng C.-J."/>
            <person name="Schuster L."/>
            <person name="Cowan T.M."/>
            <person name="Smanski M.J."/>
            <person name="Chevrette M.G."/>
            <person name="De Carvalho L.P.S."/>
            <person name="Shen B."/>
        </authorList>
    </citation>
    <scope>NUCLEOTIDE SEQUENCE [LARGE SCALE GENOMIC DNA]</scope>
    <source>
        <strain evidence="2 3">NPDC019275</strain>
    </source>
</reference>
<dbReference type="Proteomes" id="UP001611415">
    <property type="component" value="Unassembled WGS sequence"/>
</dbReference>
<feature type="region of interest" description="Disordered" evidence="1">
    <location>
        <begin position="194"/>
        <end position="219"/>
    </location>
</feature>
<evidence type="ECO:0000313" key="3">
    <source>
        <dbReference type="Proteomes" id="UP001611415"/>
    </source>
</evidence>
<dbReference type="RefSeq" id="WP_397092910.1">
    <property type="nucleotide sequence ID" value="NZ_JBIRYO010000009.1"/>
</dbReference>
<evidence type="ECO:0000256" key="1">
    <source>
        <dbReference type="SAM" id="MobiDB-lite"/>
    </source>
</evidence>
<evidence type="ECO:0000313" key="2">
    <source>
        <dbReference type="EMBL" id="MFI2474956.1"/>
    </source>
</evidence>
<sequence>MTTSPWITARTVLLRAGAPEAGVGELAECLRQSGVDRLALRRMPGAAAALQSTTLREVAKAVDDLLEVDLGGVAVAGWRRYDRLRSAATRTRAGGAEQVTLCDHEISQSYRPRLDVSVGGSPVGDFALELCVAMLLEPLTATVRDGMLTALGPGNCTVTVSVRAPEIGPIMVRKRIIRAATMVDLRRPIPLVAPPPVPLGGPPVGGPPVGGQPRSRPNR</sequence>
<name>A0ABW7X1H6_9NOCA</name>
<organism evidence="2 3">
    <name type="scientific">Nocardia xishanensis</name>
    <dbReference type="NCBI Taxonomy" id="238964"/>
    <lineage>
        <taxon>Bacteria</taxon>
        <taxon>Bacillati</taxon>
        <taxon>Actinomycetota</taxon>
        <taxon>Actinomycetes</taxon>
        <taxon>Mycobacteriales</taxon>
        <taxon>Nocardiaceae</taxon>
        <taxon>Nocardia</taxon>
    </lineage>
</organism>
<comment type="caution">
    <text evidence="2">The sequence shown here is derived from an EMBL/GenBank/DDBJ whole genome shotgun (WGS) entry which is preliminary data.</text>
</comment>
<dbReference type="EMBL" id="JBIRYO010000009">
    <property type="protein sequence ID" value="MFI2474956.1"/>
    <property type="molecule type" value="Genomic_DNA"/>
</dbReference>
<proteinExistence type="predicted"/>
<keyword evidence="3" id="KW-1185">Reference proteome</keyword>
<protein>
    <submittedName>
        <fullName evidence="2">Uncharacterized protein</fullName>
    </submittedName>
</protein>